<dbReference type="GO" id="GO:0031501">
    <property type="term" value="C:mannosyltransferase complex"/>
    <property type="evidence" value="ECO:0007669"/>
    <property type="project" value="TreeGrafter"/>
</dbReference>
<dbReference type="GO" id="GO:0016020">
    <property type="term" value="C:membrane"/>
    <property type="evidence" value="ECO:0007669"/>
    <property type="project" value="GOC"/>
</dbReference>
<dbReference type="EMBL" id="JADBEM010000001">
    <property type="protein sequence ID" value="MBE1604982.1"/>
    <property type="molecule type" value="Genomic_DNA"/>
</dbReference>
<dbReference type="InterPro" id="IPR007315">
    <property type="entry name" value="PIG-V/Gpi18"/>
</dbReference>
<evidence type="ECO:0000256" key="4">
    <source>
        <dbReference type="ARBA" id="ARBA00022676"/>
    </source>
</evidence>
<dbReference type="GO" id="GO:0004376">
    <property type="term" value="F:GPI mannosyltransferase activity"/>
    <property type="evidence" value="ECO:0007669"/>
    <property type="project" value="InterPro"/>
</dbReference>
<proteinExistence type="predicted"/>
<feature type="compositionally biased region" description="Low complexity" evidence="10">
    <location>
        <begin position="140"/>
        <end position="175"/>
    </location>
</feature>
<comment type="caution">
    <text evidence="12">The sequence shown here is derived from an EMBL/GenBank/DDBJ whole genome shotgun (WGS) entry which is preliminary data.</text>
</comment>
<evidence type="ECO:0008006" key="14">
    <source>
        <dbReference type="Google" id="ProtNLM"/>
    </source>
</evidence>
<feature type="transmembrane region" description="Helical" evidence="11">
    <location>
        <begin position="380"/>
        <end position="405"/>
    </location>
</feature>
<feature type="compositionally biased region" description="Low complexity" evidence="10">
    <location>
        <begin position="183"/>
        <end position="199"/>
    </location>
</feature>
<dbReference type="PANTHER" id="PTHR12468">
    <property type="entry name" value="GPI MANNOSYLTRANSFERASE 2"/>
    <property type="match status" value="1"/>
</dbReference>
<gene>
    <name evidence="12" type="ORF">HEB94_001830</name>
</gene>
<organism evidence="12 13">
    <name type="scientific">Actinopolymorpha pittospori</name>
    <dbReference type="NCBI Taxonomy" id="648752"/>
    <lineage>
        <taxon>Bacteria</taxon>
        <taxon>Bacillati</taxon>
        <taxon>Actinomycetota</taxon>
        <taxon>Actinomycetes</taxon>
        <taxon>Propionibacteriales</taxon>
        <taxon>Actinopolymorphaceae</taxon>
        <taxon>Actinopolymorpha</taxon>
    </lineage>
</organism>
<feature type="transmembrane region" description="Helical" evidence="11">
    <location>
        <begin position="303"/>
        <end position="329"/>
    </location>
</feature>
<keyword evidence="9 11" id="KW-0472">Membrane</keyword>
<feature type="transmembrane region" description="Helical" evidence="11">
    <location>
        <begin position="566"/>
        <end position="585"/>
    </location>
</feature>
<sequence>MTDVGWYTASDVESRSPSSDWPPPHHDYGAPDEPTSGDAAPRWSTDLDPTPRPEWAANWNGTSSPLDDPNWPGDDAPWRDTDWQERTSTAAAPVDPGDELWSPSSAGGEGSLDLDADGGRPTRSEAGTPTTAGSGGGTPGTTDTTDTTDATAAIDLTAAAETDTTTPADGATPEEPAARRTTRTASASPATATKPAATAAATRLPVPSWLKWLPVRLRPTSADVEVLGWWLLTRVGILMLAVSGPWLFHGQGKVPSFLDSWKQWDFWHFDRIATHGYFAPGWDTPIEAFFPGLPALLRLGTYIGLPTVVAGLVLSLVAGGIAAVALARLAESEWGPGAGRYAAAMWMLAPPAIFLAAPYTEALFLGLAIPAWLAARRGHWWLAAVLAAGASTVRVSGIFLVVALAVEFLTSSKRKQWLDGLWLLLPLVPLGGYMAYLKVNTGDWLRWYHAQSEEWYRGFTMPWQSFFHTWDAATGRTTFGDVGDALTANFEWMFRAEMVAMLVGVVITVVLLVLRRWGEATWVGVQVAAFATSYWFFSVPRAVLLWFPLWIGLGAIAARRPWVWRAYVLIAVPLFGIWAVAYLTGKWSG</sequence>
<evidence type="ECO:0000256" key="8">
    <source>
        <dbReference type="ARBA" id="ARBA00022989"/>
    </source>
</evidence>
<dbReference type="GO" id="GO:0000009">
    <property type="term" value="F:alpha-1,6-mannosyltransferase activity"/>
    <property type="evidence" value="ECO:0007669"/>
    <property type="project" value="InterPro"/>
</dbReference>
<feature type="transmembrane region" description="Helical" evidence="11">
    <location>
        <begin position="543"/>
        <end position="559"/>
    </location>
</feature>
<keyword evidence="5" id="KW-0808">Transferase</keyword>
<dbReference type="RefSeq" id="WP_337917523.1">
    <property type="nucleotide sequence ID" value="NZ_BAABJL010000030.1"/>
</dbReference>
<evidence type="ECO:0000256" key="6">
    <source>
        <dbReference type="ARBA" id="ARBA00022692"/>
    </source>
</evidence>
<evidence type="ECO:0000256" key="3">
    <source>
        <dbReference type="ARBA" id="ARBA00022502"/>
    </source>
</evidence>
<dbReference type="PANTHER" id="PTHR12468:SF2">
    <property type="entry name" value="GPI MANNOSYLTRANSFERASE 2"/>
    <property type="match status" value="1"/>
</dbReference>
<evidence type="ECO:0000256" key="7">
    <source>
        <dbReference type="ARBA" id="ARBA00022824"/>
    </source>
</evidence>
<evidence type="ECO:0000256" key="1">
    <source>
        <dbReference type="ARBA" id="ARBA00004477"/>
    </source>
</evidence>
<accession>A0A927R6Z4</accession>
<dbReference type="Pfam" id="PF04188">
    <property type="entry name" value="Mannosyl_trans2"/>
    <property type="match status" value="1"/>
</dbReference>
<evidence type="ECO:0000313" key="12">
    <source>
        <dbReference type="EMBL" id="MBE1604982.1"/>
    </source>
</evidence>
<keyword evidence="8 11" id="KW-1133">Transmembrane helix</keyword>
<feature type="transmembrane region" description="Helical" evidence="11">
    <location>
        <begin position="492"/>
        <end position="513"/>
    </location>
</feature>
<evidence type="ECO:0000256" key="2">
    <source>
        <dbReference type="ARBA" id="ARBA00004687"/>
    </source>
</evidence>
<feature type="region of interest" description="Disordered" evidence="10">
    <location>
        <begin position="1"/>
        <end position="199"/>
    </location>
</feature>
<dbReference type="AlphaFoldDB" id="A0A927R6Z4"/>
<comment type="subcellular location">
    <subcellularLocation>
        <location evidence="1">Endoplasmic reticulum membrane</location>
        <topology evidence="1">Multi-pass membrane protein</topology>
    </subcellularLocation>
</comment>
<feature type="compositionally biased region" description="Basic and acidic residues" evidence="10">
    <location>
        <begin position="76"/>
        <end position="85"/>
    </location>
</feature>
<reference evidence="12" key="1">
    <citation type="submission" date="2020-10" db="EMBL/GenBank/DDBJ databases">
        <title>Sequencing the genomes of 1000 actinobacteria strains.</title>
        <authorList>
            <person name="Klenk H.-P."/>
        </authorList>
    </citation>
    <scope>NUCLEOTIDE SEQUENCE</scope>
    <source>
        <strain evidence="12">DSM 45354</strain>
    </source>
</reference>
<comment type="pathway">
    <text evidence="2">Glycolipid biosynthesis; glycosylphosphatidylinositol-anchor biosynthesis.</text>
</comment>
<dbReference type="GO" id="GO:0006506">
    <property type="term" value="P:GPI anchor biosynthetic process"/>
    <property type="evidence" value="ECO:0007669"/>
    <property type="project" value="UniProtKB-KW"/>
</dbReference>
<name>A0A927R6Z4_9ACTN</name>
<evidence type="ECO:0000256" key="11">
    <source>
        <dbReference type="SAM" id="Phobius"/>
    </source>
</evidence>
<dbReference type="Proteomes" id="UP000638648">
    <property type="component" value="Unassembled WGS sequence"/>
</dbReference>
<protein>
    <recommendedName>
        <fullName evidence="14">Mannosyltransferase (PIG-V)</fullName>
    </recommendedName>
</protein>
<keyword evidence="7" id="KW-0256">Endoplasmic reticulum</keyword>
<feature type="transmembrane region" description="Helical" evidence="11">
    <location>
        <begin position="417"/>
        <end position="436"/>
    </location>
</feature>
<keyword evidence="13" id="KW-1185">Reference proteome</keyword>
<evidence type="ECO:0000256" key="10">
    <source>
        <dbReference type="SAM" id="MobiDB-lite"/>
    </source>
</evidence>
<feature type="transmembrane region" description="Helical" evidence="11">
    <location>
        <begin position="226"/>
        <end position="248"/>
    </location>
</feature>
<keyword evidence="6 11" id="KW-0812">Transmembrane</keyword>
<evidence type="ECO:0000256" key="9">
    <source>
        <dbReference type="ARBA" id="ARBA00023136"/>
    </source>
</evidence>
<evidence type="ECO:0000313" key="13">
    <source>
        <dbReference type="Proteomes" id="UP000638648"/>
    </source>
</evidence>
<evidence type="ECO:0000256" key="5">
    <source>
        <dbReference type="ARBA" id="ARBA00022679"/>
    </source>
</evidence>
<keyword evidence="4" id="KW-0328">Glycosyltransferase</keyword>
<keyword evidence="3" id="KW-0337">GPI-anchor biosynthesis</keyword>